<evidence type="ECO:0000313" key="1">
    <source>
        <dbReference type="EMBL" id="EFQ52177.1"/>
    </source>
</evidence>
<dbReference type="Proteomes" id="UP000003070">
    <property type="component" value="Unassembled WGS sequence"/>
</dbReference>
<gene>
    <name evidence="1" type="ORF">HMPREF9265_0941</name>
</gene>
<organism evidence="1 2">
    <name type="scientific">Limosilactobacillus oris PB013-T2-3</name>
    <dbReference type="NCBI Taxonomy" id="908339"/>
    <lineage>
        <taxon>Bacteria</taxon>
        <taxon>Bacillati</taxon>
        <taxon>Bacillota</taxon>
        <taxon>Bacilli</taxon>
        <taxon>Lactobacillales</taxon>
        <taxon>Lactobacillaceae</taxon>
        <taxon>Limosilactobacillus</taxon>
    </lineage>
</organism>
<name>E3CAS1_9LACO</name>
<reference evidence="1 2" key="1">
    <citation type="submission" date="2010-10" db="EMBL/GenBank/DDBJ databases">
        <authorList>
            <person name="Durkin A.S."/>
            <person name="Madupu R."/>
            <person name="Torralba M."/>
            <person name="Gillis M."/>
            <person name="Methe B."/>
            <person name="Sutton G."/>
            <person name="Nelson K.E."/>
        </authorList>
    </citation>
    <scope>NUCLEOTIDE SEQUENCE [LARGE SCALE GENOMIC DNA]</scope>
    <source>
        <strain evidence="1 2">PB013-T2-3</strain>
    </source>
</reference>
<comment type="caution">
    <text evidence="1">The sequence shown here is derived from an EMBL/GenBank/DDBJ whole genome shotgun (WGS) entry which is preliminary data.</text>
</comment>
<evidence type="ECO:0008006" key="3">
    <source>
        <dbReference type="Google" id="ProtNLM"/>
    </source>
</evidence>
<dbReference type="AlphaFoldDB" id="E3CAS1"/>
<dbReference type="RefSeq" id="WP_003714703.1">
    <property type="nucleotide sequence ID" value="NZ_AEKL01000087.1"/>
</dbReference>
<dbReference type="OrthoDB" id="2327026at2"/>
<accession>E3CAS1</accession>
<sequence>MIFDRYVTFHDKSNRKYDPKQHKYVGDDTKVVKLRANVTDLGTEKSVQLFGDYKHRALVIRLTKEPPEKWSYLTLDGDSKKYVLNTMRTPLKYYTLIVGESDG</sequence>
<proteinExistence type="predicted"/>
<dbReference type="eggNOG" id="ENOG50332JW">
    <property type="taxonomic scope" value="Bacteria"/>
</dbReference>
<protein>
    <recommendedName>
        <fullName evidence="3">Phage head-tail adaptor</fullName>
    </recommendedName>
</protein>
<evidence type="ECO:0000313" key="2">
    <source>
        <dbReference type="Proteomes" id="UP000003070"/>
    </source>
</evidence>
<dbReference type="EMBL" id="AEKL01000087">
    <property type="protein sequence ID" value="EFQ52177.1"/>
    <property type="molecule type" value="Genomic_DNA"/>
</dbReference>